<sequence>MLSLAAVHLLVTALSLSVSVASGSEVALANTFKNDGEDGQVGVSSWALPQWWWLTAVLPLPQSQPRYHTSHSTTKTASDLATLSEEDSAMSIVLPGEQLGQSEGGNSEVLQATTPAEGRLNKRSHLCRSPRCHRGMTNIIPASEVKQSWRKEYLSVPEALVQFSQVQAEEEVCKDLSVQLYSVDLTEHYLEPLWVRETVHLGMCPSKLQTRHLGENVWPPNVVEIKCLCQRETCSNLGGDFRCQVVRRPVRMWVRHQDQFIPMQEMVSVGCVCAQRISPEGKYVRPSLLS</sequence>
<feature type="chain" id="PRO_5044001946" evidence="1">
    <location>
        <begin position="24"/>
        <end position="290"/>
    </location>
</feature>
<name>A0AAW0W7M9_CHEQU</name>
<keyword evidence="3" id="KW-1185">Reference proteome</keyword>
<dbReference type="SUPFAM" id="SSF57501">
    <property type="entry name" value="Cystine-knot cytokines"/>
    <property type="match status" value="1"/>
</dbReference>
<dbReference type="Proteomes" id="UP001445076">
    <property type="component" value="Unassembled WGS sequence"/>
</dbReference>
<dbReference type="AlphaFoldDB" id="A0AAW0W7M9"/>
<proteinExistence type="predicted"/>
<organism evidence="2 3">
    <name type="scientific">Cherax quadricarinatus</name>
    <name type="common">Australian red claw crayfish</name>
    <dbReference type="NCBI Taxonomy" id="27406"/>
    <lineage>
        <taxon>Eukaryota</taxon>
        <taxon>Metazoa</taxon>
        <taxon>Ecdysozoa</taxon>
        <taxon>Arthropoda</taxon>
        <taxon>Crustacea</taxon>
        <taxon>Multicrustacea</taxon>
        <taxon>Malacostraca</taxon>
        <taxon>Eumalacostraca</taxon>
        <taxon>Eucarida</taxon>
        <taxon>Decapoda</taxon>
        <taxon>Pleocyemata</taxon>
        <taxon>Astacidea</taxon>
        <taxon>Parastacoidea</taxon>
        <taxon>Parastacidae</taxon>
        <taxon>Cherax</taxon>
    </lineage>
</organism>
<feature type="signal peptide" evidence="1">
    <location>
        <begin position="1"/>
        <end position="23"/>
    </location>
</feature>
<reference evidence="2 3" key="1">
    <citation type="journal article" date="2024" name="BMC Genomics">
        <title>Genome assembly of redclaw crayfish (Cherax quadricarinatus) provides insights into its immune adaptation and hypoxia tolerance.</title>
        <authorList>
            <person name="Liu Z."/>
            <person name="Zheng J."/>
            <person name="Li H."/>
            <person name="Fang K."/>
            <person name="Wang S."/>
            <person name="He J."/>
            <person name="Zhou D."/>
            <person name="Weng S."/>
            <person name="Chi M."/>
            <person name="Gu Z."/>
            <person name="He J."/>
            <person name="Li F."/>
            <person name="Wang M."/>
        </authorList>
    </citation>
    <scope>NUCLEOTIDE SEQUENCE [LARGE SCALE GENOMIC DNA]</scope>
    <source>
        <strain evidence="2">ZL_2023a</strain>
    </source>
</reference>
<evidence type="ECO:0000313" key="2">
    <source>
        <dbReference type="EMBL" id="KAK8724880.1"/>
    </source>
</evidence>
<evidence type="ECO:0000256" key="1">
    <source>
        <dbReference type="SAM" id="SignalP"/>
    </source>
</evidence>
<dbReference type="EMBL" id="JARKIK010000084">
    <property type="protein sequence ID" value="KAK8724880.1"/>
    <property type="molecule type" value="Genomic_DNA"/>
</dbReference>
<dbReference type="InterPro" id="IPR029034">
    <property type="entry name" value="Cystine-knot_cytokine"/>
</dbReference>
<protein>
    <submittedName>
        <fullName evidence="2">Uncharacterized protein</fullName>
    </submittedName>
</protein>
<gene>
    <name evidence="2" type="ORF">OTU49_010959</name>
</gene>
<accession>A0AAW0W7M9</accession>
<comment type="caution">
    <text evidence="2">The sequence shown here is derived from an EMBL/GenBank/DDBJ whole genome shotgun (WGS) entry which is preliminary data.</text>
</comment>
<evidence type="ECO:0000313" key="3">
    <source>
        <dbReference type="Proteomes" id="UP001445076"/>
    </source>
</evidence>
<keyword evidence="1" id="KW-0732">Signal</keyword>